<dbReference type="GO" id="GO:0017000">
    <property type="term" value="P:antibiotic biosynthetic process"/>
    <property type="evidence" value="ECO:0007669"/>
    <property type="project" value="UniProtKB-ARBA"/>
</dbReference>
<keyword evidence="2 4" id="KW-0808">Transferase</keyword>
<keyword evidence="5" id="KW-1185">Reference proteome</keyword>
<name>A0A5J4KZ00_9CHLR</name>
<accession>A0A5J4KZ00</accession>
<evidence type="ECO:0000259" key="3">
    <source>
        <dbReference type="Pfam" id="PF06722"/>
    </source>
</evidence>
<dbReference type="InterPro" id="IPR006326">
    <property type="entry name" value="UDPGT_MGT-like"/>
</dbReference>
<evidence type="ECO:0000256" key="1">
    <source>
        <dbReference type="ARBA" id="ARBA00009995"/>
    </source>
</evidence>
<evidence type="ECO:0000256" key="2">
    <source>
        <dbReference type="ARBA" id="ARBA00022679"/>
    </source>
</evidence>
<proteinExistence type="inferred from homology"/>
<dbReference type="GO" id="GO:0008194">
    <property type="term" value="F:UDP-glycosyltransferase activity"/>
    <property type="evidence" value="ECO:0007669"/>
    <property type="project" value="InterPro"/>
</dbReference>
<dbReference type="AlphaFoldDB" id="A0A5J4KZ00"/>
<dbReference type="NCBIfam" id="TIGR01426">
    <property type="entry name" value="MGT"/>
    <property type="match status" value="1"/>
</dbReference>
<dbReference type="Proteomes" id="UP000326912">
    <property type="component" value="Unassembled WGS sequence"/>
</dbReference>
<sequence length="401" mass="45050">MAKYAFFSIPAHGHVLPTLPLVAELVSRGEHVNYYMTGEHKDSIEAAGARWHDFPFFGKLSLEDEERGTNILIESLRAEQTDFIIYDFFFIWGTLFARALQIPAINIRGTYANNRHFSMQSIHQHKSHIWRGKDKDDSAKYFMPPLYAQFARIGKFLNVPLPLSDDPFDVFAGNEALNIYMMSRKFQPYAQTFDERHVFVGSSIQSRASNGDFPFEALDGRPLLYIALGTLFNHRADIFKTCLKAFAQTSWQVVLSRGRQSTIFALGPVPANFLVVNYAPQLELLKRTAIFISHGGMNSTIESIMAGVPVIYIPQIEEQAINAENAEKFGLGIALNPENVTVDQLRDAVERITNSRAYYEENIQAMRSSIQSEGGYKRAVDAILSLNARGELAPMSSSSSS</sequence>
<dbReference type="PANTHER" id="PTHR48050:SF13">
    <property type="entry name" value="STEROL 3-BETA-GLUCOSYLTRANSFERASE UGT80A2"/>
    <property type="match status" value="1"/>
</dbReference>
<reference evidence="4 5" key="1">
    <citation type="submission" date="2019-10" db="EMBL/GenBank/DDBJ databases">
        <title>Dictyobacter vulcani sp. nov., within the class Ktedonobacteria, isolated from soil of volcanic Mt. Zao.</title>
        <authorList>
            <person name="Zheng Y."/>
            <person name="Wang C.M."/>
            <person name="Sakai Y."/>
            <person name="Abe K."/>
            <person name="Yokota A."/>
            <person name="Yabe S."/>
        </authorList>
    </citation>
    <scope>NUCLEOTIDE SEQUENCE [LARGE SCALE GENOMIC DNA]</scope>
    <source>
        <strain evidence="4 5">W12</strain>
    </source>
</reference>
<organism evidence="4 5">
    <name type="scientific">Dictyobacter vulcani</name>
    <dbReference type="NCBI Taxonomy" id="2607529"/>
    <lineage>
        <taxon>Bacteria</taxon>
        <taxon>Bacillati</taxon>
        <taxon>Chloroflexota</taxon>
        <taxon>Ktedonobacteria</taxon>
        <taxon>Ktedonobacterales</taxon>
        <taxon>Dictyobacteraceae</taxon>
        <taxon>Dictyobacter</taxon>
    </lineage>
</organism>
<evidence type="ECO:0000313" key="4">
    <source>
        <dbReference type="EMBL" id="GER91731.1"/>
    </source>
</evidence>
<comment type="caution">
    <text evidence="4">The sequence shown here is derived from an EMBL/GenBank/DDBJ whole genome shotgun (WGS) entry which is preliminary data.</text>
</comment>
<dbReference type="GO" id="GO:0016758">
    <property type="term" value="F:hexosyltransferase activity"/>
    <property type="evidence" value="ECO:0007669"/>
    <property type="project" value="InterPro"/>
</dbReference>
<dbReference type="InterPro" id="IPR050426">
    <property type="entry name" value="Glycosyltransferase_28"/>
</dbReference>
<dbReference type="FunFam" id="3.40.50.2000:FF:000072">
    <property type="entry name" value="Glycosyl transferase"/>
    <property type="match status" value="1"/>
</dbReference>
<protein>
    <submittedName>
        <fullName evidence="4">Putative UDP-glucosyltransferase YojK</fullName>
    </submittedName>
</protein>
<dbReference type="InterPro" id="IPR010610">
    <property type="entry name" value="EryCIII-like_C"/>
</dbReference>
<dbReference type="PANTHER" id="PTHR48050">
    <property type="entry name" value="STEROL 3-BETA-GLUCOSYLTRANSFERASE"/>
    <property type="match status" value="1"/>
</dbReference>
<gene>
    <name evidence="4" type="primary">yojK</name>
    <name evidence="4" type="ORF">KDW_58930</name>
</gene>
<evidence type="ECO:0000313" key="5">
    <source>
        <dbReference type="Proteomes" id="UP000326912"/>
    </source>
</evidence>
<dbReference type="SUPFAM" id="SSF53756">
    <property type="entry name" value="UDP-Glycosyltransferase/glycogen phosphorylase"/>
    <property type="match status" value="1"/>
</dbReference>
<feature type="domain" description="Erythromycin biosynthesis protein CIII-like C-terminal" evidence="3">
    <location>
        <begin position="265"/>
        <end position="370"/>
    </location>
</feature>
<dbReference type="RefSeq" id="WP_151759343.1">
    <property type="nucleotide sequence ID" value="NZ_BKZW01000004.1"/>
</dbReference>
<comment type="similarity">
    <text evidence="1">Belongs to the UDP-glycosyltransferase family.</text>
</comment>
<dbReference type="CDD" id="cd03784">
    <property type="entry name" value="GT1_Gtf-like"/>
    <property type="match status" value="1"/>
</dbReference>
<dbReference type="EMBL" id="BKZW01000004">
    <property type="protein sequence ID" value="GER91731.1"/>
    <property type="molecule type" value="Genomic_DNA"/>
</dbReference>
<dbReference type="InterPro" id="IPR002213">
    <property type="entry name" value="UDP_glucos_trans"/>
</dbReference>
<dbReference type="Gene3D" id="3.40.50.2000">
    <property type="entry name" value="Glycogen Phosphorylase B"/>
    <property type="match status" value="2"/>
</dbReference>
<dbReference type="Pfam" id="PF06722">
    <property type="entry name" value="EryCIII-like_C"/>
    <property type="match status" value="1"/>
</dbReference>